<organism evidence="1 2">
    <name type="scientific">Streblomastix strix</name>
    <dbReference type="NCBI Taxonomy" id="222440"/>
    <lineage>
        <taxon>Eukaryota</taxon>
        <taxon>Metamonada</taxon>
        <taxon>Preaxostyla</taxon>
        <taxon>Oxymonadida</taxon>
        <taxon>Streblomastigidae</taxon>
        <taxon>Streblomastix</taxon>
    </lineage>
</organism>
<protein>
    <submittedName>
        <fullName evidence="1">Uncharacterized protein</fullName>
    </submittedName>
</protein>
<dbReference type="EMBL" id="SNRW01012103">
    <property type="protein sequence ID" value="KAA6374270.1"/>
    <property type="molecule type" value="Genomic_DNA"/>
</dbReference>
<name>A0A5J4UVU2_9EUKA</name>
<gene>
    <name evidence="1" type="ORF">EZS28_030204</name>
</gene>
<dbReference type="AlphaFoldDB" id="A0A5J4UVU2"/>
<evidence type="ECO:0000313" key="1">
    <source>
        <dbReference type="EMBL" id="KAA6374270.1"/>
    </source>
</evidence>
<accession>A0A5J4UVU2</accession>
<reference evidence="1 2" key="1">
    <citation type="submission" date="2019-03" db="EMBL/GenBank/DDBJ databases">
        <title>Single cell metagenomics reveals metabolic interactions within the superorganism composed of flagellate Streblomastix strix and complex community of Bacteroidetes bacteria on its surface.</title>
        <authorList>
            <person name="Treitli S.C."/>
            <person name="Kolisko M."/>
            <person name="Husnik F."/>
            <person name="Keeling P."/>
            <person name="Hampl V."/>
        </authorList>
    </citation>
    <scope>NUCLEOTIDE SEQUENCE [LARGE SCALE GENOMIC DNA]</scope>
    <source>
        <strain evidence="1">ST1C</strain>
    </source>
</reference>
<dbReference type="Proteomes" id="UP000324800">
    <property type="component" value="Unassembled WGS sequence"/>
</dbReference>
<sequence length="199" mass="22552">MQPVIEQEKQYGRELLPGQTRHYLNKSGPAFFYPLKNYQQTPSLKTTDFLRTYIPGLLNIENGVTGIIDLCAETYKSVPDATVALIIFAVRNIVQRTEQEEEKRGEITEQIDQIAVDDDEDDIQAEVAIEMYKHFTVGPDGIAKKNCGTQKQATIHEEAQSEITITKTLTNNSFQQINQYEQLKENRCGIQLPAATIED</sequence>
<comment type="caution">
    <text evidence="1">The sequence shown here is derived from an EMBL/GenBank/DDBJ whole genome shotgun (WGS) entry which is preliminary data.</text>
</comment>
<proteinExistence type="predicted"/>
<evidence type="ECO:0000313" key="2">
    <source>
        <dbReference type="Proteomes" id="UP000324800"/>
    </source>
</evidence>